<feature type="region of interest" description="Disordered" evidence="1">
    <location>
        <begin position="65"/>
        <end position="103"/>
    </location>
</feature>
<keyword evidence="2" id="KW-1185">Reference proteome</keyword>
<dbReference type="WBParaSite" id="L893_g8919.t1">
    <property type="protein sequence ID" value="L893_g8919.t1"/>
    <property type="gene ID" value="L893_g8919"/>
</dbReference>
<dbReference type="AlphaFoldDB" id="A0A1I8AU50"/>
<protein>
    <submittedName>
        <fullName evidence="3">Uncharacterized protein</fullName>
    </submittedName>
</protein>
<evidence type="ECO:0000313" key="2">
    <source>
        <dbReference type="Proteomes" id="UP000095287"/>
    </source>
</evidence>
<dbReference type="Proteomes" id="UP000095287">
    <property type="component" value="Unplaced"/>
</dbReference>
<sequence>MKDVKLIKVNALRSKIEPSICSKNLYQGTALVIVFIKDIIYSPFNGNSLGVTAAAFRAKFRDGIAERKRRPDTTKSGDSAGGRRSTTDQDFHHRENYMDIRSG</sequence>
<evidence type="ECO:0000256" key="1">
    <source>
        <dbReference type="SAM" id="MobiDB-lite"/>
    </source>
</evidence>
<name>A0A1I8AU50_9BILA</name>
<proteinExistence type="predicted"/>
<organism evidence="2 3">
    <name type="scientific">Steinernema glaseri</name>
    <dbReference type="NCBI Taxonomy" id="37863"/>
    <lineage>
        <taxon>Eukaryota</taxon>
        <taxon>Metazoa</taxon>
        <taxon>Ecdysozoa</taxon>
        <taxon>Nematoda</taxon>
        <taxon>Chromadorea</taxon>
        <taxon>Rhabditida</taxon>
        <taxon>Tylenchina</taxon>
        <taxon>Panagrolaimomorpha</taxon>
        <taxon>Strongyloidoidea</taxon>
        <taxon>Steinernematidae</taxon>
        <taxon>Steinernema</taxon>
    </lineage>
</organism>
<feature type="compositionally biased region" description="Basic and acidic residues" evidence="1">
    <location>
        <begin position="85"/>
        <end position="103"/>
    </location>
</feature>
<accession>A0A1I8AU50</accession>
<feature type="compositionally biased region" description="Basic and acidic residues" evidence="1">
    <location>
        <begin position="65"/>
        <end position="75"/>
    </location>
</feature>
<reference evidence="3" key="1">
    <citation type="submission" date="2016-11" db="UniProtKB">
        <authorList>
            <consortium name="WormBaseParasite"/>
        </authorList>
    </citation>
    <scope>IDENTIFICATION</scope>
</reference>
<evidence type="ECO:0000313" key="3">
    <source>
        <dbReference type="WBParaSite" id="L893_g8919.t1"/>
    </source>
</evidence>